<organism evidence="13 14">
    <name type="scientific">Candidatus Vogelbacteria bacterium CG10_big_fil_rev_8_21_14_0_10_45_14</name>
    <dbReference type="NCBI Taxonomy" id="1975042"/>
    <lineage>
        <taxon>Bacteria</taxon>
        <taxon>Candidatus Vogeliibacteriota</taxon>
    </lineage>
</organism>
<evidence type="ECO:0000259" key="12">
    <source>
        <dbReference type="Pfam" id="PF22599"/>
    </source>
</evidence>
<dbReference type="GO" id="GO:0043952">
    <property type="term" value="P:protein transport by the Sec complex"/>
    <property type="evidence" value="ECO:0007669"/>
    <property type="project" value="UniProtKB-UniRule"/>
</dbReference>
<dbReference type="Gene3D" id="3.30.1360.200">
    <property type="match status" value="1"/>
</dbReference>
<keyword evidence="3 9" id="KW-1003">Cell membrane</keyword>
<dbReference type="Pfam" id="PF22599">
    <property type="entry name" value="SecDF_P1_head"/>
    <property type="match status" value="1"/>
</dbReference>
<dbReference type="InterPro" id="IPR048631">
    <property type="entry name" value="SecD_1st"/>
</dbReference>
<evidence type="ECO:0000256" key="2">
    <source>
        <dbReference type="ARBA" id="ARBA00022448"/>
    </source>
</evidence>
<feature type="transmembrane region" description="Helical" evidence="9">
    <location>
        <begin position="282"/>
        <end position="301"/>
    </location>
</feature>
<evidence type="ECO:0000256" key="7">
    <source>
        <dbReference type="ARBA" id="ARBA00023010"/>
    </source>
</evidence>
<comment type="caution">
    <text evidence="13">The sequence shown here is derived from an EMBL/GenBank/DDBJ whole genome shotgun (WGS) entry which is preliminary data.</text>
</comment>
<keyword evidence="6 9" id="KW-1133">Transmembrane helix</keyword>
<comment type="caution">
    <text evidence="9">Lacks conserved residue(s) required for the propagation of feature annotation.</text>
</comment>
<dbReference type="GO" id="GO:0015450">
    <property type="term" value="F:protein-transporting ATPase activity"/>
    <property type="evidence" value="ECO:0007669"/>
    <property type="project" value="InterPro"/>
</dbReference>
<sequence>MKIRIIALLILLVGAGLAYFAYLPTFPFHLGLDLSGGTHLVYKADISGIQSGEVKNSIEALRDIIERRVNLFGVSEPRVQSISAGDEERLIVDLPGVTDVSQAVALIGQTPVLEFKTEAPLDSEERASAMTAEEEILRLIQEGGEPSAELLKEADGFYQNTSLTGRFLQRASVQFDQSGVGLVQEPQVLLAFDKEGAEMFAQITSENVGKTVAIYLDGAPISTPVVIQPITDGNAVISGTFTPQGARELVGRLNAGALPVPIELLSTQSIGATLGHTAVEEGLRAGLIGLALVAIFMLVWYRLPGLVSVLALAVYVSIMLTLFKLLPVTLTASGIAGFILTIGMAVDANVLIFERMKEELRKGKRLEDSVREGFKRAWPSIRDGNFTSIMTAIILFYTSTSLIQGFALTFGIGVLVSMLSAILVTRVFLLALPLVENRGWRYLFNS</sequence>
<gene>
    <name evidence="9 13" type="primary">secD</name>
    <name evidence="13" type="ORF">COV07_01845</name>
</gene>
<evidence type="ECO:0000256" key="8">
    <source>
        <dbReference type="ARBA" id="ARBA00023136"/>
    </source>
</evidence>
<evidence type="ECO:0000259" key="10">
    <source>
        <dbReference type="Pfam" id="PF02355"/>
    </source>
</evidence>
<dbReference type="Gene3D" id="3.30.70.3400">
    <property type="match status" value="1"/>
</dbReference>
<dbReference type="Pfam" id="PF07549">
    <property type="entry name" value="Sec_GG"/>
    <property type="match status" value="1"/>
</dbReference>
<dbReference type="GO" id="GO:0006605">
    <property type="term" value="P:protein targeting"/>
    <property type="evidence" value="ECO:0007669"/>
    <property type="project" value="UniProtKB-UniRule"/>
</dbReference>
<evidence type="ECO:0000313" key="14">
    <source>
        <dbReference type="Proteomes" id="UP000230833"/>
    </source>
</evidence>
<dbReference type="NCBIfam" id="TIGR01129">
    <property type="entry name" value="secD"/>
    <property type="match status" value="1"/>
</dbReference>
<feature type="transmembrane region" description="Helical" evidence="9">
    <location>
        <begin position="385"/>
        <end position="406"/>
    </location>
</feature>
<feature type="domain" description="Protein translocase subunit SecDF P1" evidence="11">
    <location>
        <begin position="59"/>
        <end position="118"/>
    </location>
</feature>
<comment type="subunit">
    <text evidence="9">Forms a complex with SecF. Part of the essential Sec protein translocation apparatus which comprises SecA, SecYEG and auxiliary proteins SecDF. Other proteins may also be involved.</text>
</comment>
<dbReference type="InterPro" id="IPR048634">
    <property type="entry name" value="SecD_SecF_C"/>
</dbReference>
<evidence type="ECO:0000256" key="1">
    <source>
        <dbReference type="ARBA" id="ARBA00004651"/>
    </source>
</evidence>
<dbReference type="InterPro" id="IPR022813">
    <property type="entry name" value="SecD/SecF_arch_bac"/>
</dbReference>
<comment type="function">
    <text evidence="9">Part of the Sec protein translocase complex. Interacts with the SecYEG preprotein conducting channel. SecDF uses the proton motive force (PMF) to complete protein translocation after the ATP-dependent function of SecA.</text>
</comment>
<dbReference type="Pfam" id="PF21760">
    <property type="entry name" value="SecD_1st"/>
    <property type="match status" value="1"/>
</dbReference>
<dbReference type="GO" id="GO:0065002">
    <property type="term" value="P:intracellular protein transmembrane transport"/>
    <property type="evidence" value="ECO:0007669"/>
    <property type="project" value="UniProtKB-UniRule"/>
</dbReference>
<dbReference type="InterPro" id="IPR054384">
    <property type="entry name" value="SecDF_P1_head"/>
</dbReference>
<accession>A0A2H0RK72</accession>
<evidence type="ECO:0000256" key="4">
    <source>
        <dbReference type="ARBA" id="ARBA00022692"/>
    </source>
</evidence>
<dbReference type="PANTHER" id="PTHR30081:SF1">
    <property type="entry name" value="PROTEIN TRANSLOCASE SUBUNIT SECD"/>
    <property type="match status" value="1"/>
</dbReference>
<comment type="similarity">
    <text evidence="9">Belongs to the SecD/SecF family. SecD subfamily.</text>
</comment>
<protein>
    <recommendedName>
        <fullName evidence="9">Protein translocase subunit SecD</fullName>
    </recommendedName>
</protein>
<dbReference type="Pfam" id="PF02355">
    <property type="entry name" value="SecD_SecF_C"/>
    <property type="match status" value="1"/>
</dbReference>
<evidence type="ECO:0000313" key="13">
    <source>
        <dbReference type="EMBL" id="PIR46903.1"/>
    </source>
</evidence>
<dbReference type="EMBL" id="PCYL01000023">
    <property type="protein sequence ID" value="PIR46903.1"/>
    <property type="molecule type" value="Genomic_DNA"/>
</dbReference>
<evidence type="ECO:0000259" key="11">
    <source>
        <dbReference type="Pfam" id="PF21760"/>
    </source>
</evidence>
<dbReference type="PANTHER" id="PTHR30081">
    <property type="entry name" value="PROTEIN-EXPORT MEMBRANE PROTEIN SEC"/>
    <property type="match status" value="1"/>
</dbReference>
<feature type="transmembrane region" description="Helical" evidence="9">
    <location>
        <begin position="306"/>
        <end position="326"/>
    </location>
</feature>
<feature type="transmembrane region" description="Helical" evidence="9">
    <location>
        <begin position="412"/>
        <end position="435"/>
    </location>
</feature>
<reference evidence="13 14" key="1">
    <citation type="submission" date="2017-09" db="EMBL/GenBank/DDBJ databases">
        <title>Depth-based differentiation of microbial function through sediment-hosted aquifers and enrichment of novel symbionts in the deep terrestrial subsurface.</title>
        <authorList>
            <person name="Probst A.J."/>
            <person name="Ladd B."/>
            <person name="Jarett J.K."/>
            <person name="Geller-Mcgrath D.E."/>
            <person name="Sieber C.M."/>
            <person name="Emerson J.B."/>
            <person name="Anantharaman K."/>
            <person name="Thomas B.C."/>
            <person name="Malmstrom R."/>
            <person name="Stieglmeier M."/>
            <person name="Klingl A."/>
            <person name="Woyke T."/>
            <person name="Ryan C.M."/>
            <person name="Banfield J.F."/>
        </authorList>
    </citation>
    <scope>NUCLEOTIDE SEQUENCE [LARGE SCALE GENOMIC DNA]</scope>
    <source>
        <strain evidence="13">CG10_big_fil_rev_8_21_14_0_10_45_14</strain>
    </source>
</reference>
<keyword evidence="5 9" id="KW-0653">Protein transport</keyword>
<dbReference type="GO" id="GO:0005886">
    <property type="term" value="C:plasma membrane"/>
    <property type="evidence" value="ECO:0007669"/>
    <property type="project" value="UniProtKB-SubCell"/>
</dbReference>
<evidence type="ECO:0000256" key="3">
    <source>
        <dbReference type="ARBA" id="ARBA00022475"/>
    </source>
</evidence>
<keyword evidence="7 9" id="KW-0811">Translocation</keyword>
<dbReference type="Proteomes" id="UP000230833">
    <property type="component" value="Unassembled WGS sequence"/>
</dbReference>
<keyword evidence="2 9" id="KW-0813">Transport</keyword>
<dbReference type="NCBIfam" id="TIGR00916">
    <property type="entry name" value="2A0604s01"/>
    <property type="match status" value="1"/>
</dbReference>
<comment type="subcellular location">
    <subcellularLocation>
        <location evidence="1 9">Cell membrane</location>
        <topology evidence="1 9">Multi-pass membrane protein</topology>
    </subcellularLocation>
</comment>
<dbReference type="SUPFAM" id="SSF82866">
    <property type="entry name" value="Multidrug efflux transporter AcrB transmembrane domain"/>
    <property type="match status" value="1"/>
</dbReference>
<dbReference type="InterPro" id="IPR005791">
    <property type="entry name" value="SecD"/>
</dbReference>
<dbReference type="AlphaFoldDB" id="A0A2H0RK72"/>
<dbReference type="Gene3D" id="1.20.1640.10">
    <property type="entry name" value="Multidrug efflux transporter AcrB transmembrane domain"/>
    <property type="match status" value="1"/>
</dbReference>
<feature type="domain" description="Protein export membrane protein SecD/SecF C-terminal" evidence="10">
    <location>
        <begin position="262"/>
        <end position="431"/>
    </location>
</feature>
<evidence type="ECO:0000256" key="9">
    <source>
        <dbReference type="HAMAP-Rule" id="MF_01463"/>
    </source>
</evidence>
<dbReference type="InterPro" id="IPR022646">
    <property type="entry name" value="SecD/SecF_CS"/>
</dbReference>
<name>A0A2H0RK72_9BACT</name>
<keyword evidence="8 9" id="KW-0472">Membrane</keyword>
<evidence type="ECO:0000256" key="6">
    <source>
        <dbReference type="ARBA" id="ARBA00022989"/>
    </source>
</evidence>
<keyword evidence="4 9" id="KW-0812">Transmembrane</keyword>
<proteinExistence type="inferred from homology"/>
<evidence type="ECO:0000256" key="5">
    <source>
        <dbReference type="ARBA" id="ARBA00022927"/>
    </source>
</evidence>
<feature type="transmembrane region" description="Helical" evidence="9">
    <location>
        <begin position="332"/>
        <end position="353"/>
    </location>
</feature>
<dbReference type="HAMAP" id="MF_01463_B">
    <property type="entry name" value="SecD_B"/>
    <property type="match status" value="1"/>
</dbReference>
<feature type="domain" description="SecDF P1 head subdomain" evidence="12">
    <location>
        <begin position="159"/>
        <end position="260"/>
    </location>
</feature>
<dbReference type="InterPro" id="IPR055344">
    <property type="entry name" value="SecD_SecF_C_bact"/>
</dbReference>